<dbReference type="eggNOG" id="KOG0545">
    <property type="taxonomic scope" value="Eukaryota"/>
</dbReference>
<dbReference type="OrthoDB" id="5829758at2759"/>
<gene>
    <name evidence="7" type="primary">8233779</name>
    <name evidence="6" type="ORF">Phum_PHUM016580</name>
</gene>
<dbReference type="Gene3D" id="3.10.50.40">
    <property type="match status" value="1"/>
</dbReference>
<dbReference type="InterPro" id="IPR011990">
    <property type="entry name" value="TPR-like_helical_dom_sf"/>
</dbReference>
<evidence type="ECO:0000313" key="7">
    <source>
        <dbReference type="EnsemblMetazoa" id="PHUM016580-PA"/>
    </source>
</evidence>
<accession>E0V9M4</accession>
<dbReference type="RefSeq" id="XP_002422818.1">
    <property type="nucleotide sequence ID" value="XM_002422773.1"/>
</dbReference>
<sequence length="265" mass="30922">MELIIGKKFKFEVWETAIKTMALNEVSSFVVDKVLLQSYPMVSKTIRDAKNPNKERRNHYCAASFHNQLTYNDLNELMKNPCDLEFIIELLKVELPDEYEKESWQMGEDEKLARIPQLKEEGNKLYNSKEYIKAADKYAFAIGMLEQLMLKEKPKDKEWTELNEIKIPILLNYAQCKLLNSEYYSVIEHCTTVLESDPNNVKALYRRGKAHIGAWNFKEAEIDLKRVAEIDGTLKNLVQKDLNKMEVLKKSKDAEDKAKLQGKMF</sequence>
<evidence type="ECO:0000256" key="4">
    <source>
        <dbReference type="ARBA" id="ARBA00022803"/>
    </source>
</evidence>
<dbReference type="InterPro" id="IPR056277">
    <property type="entry name" value="PPIase_AIP"/>
</dbReference>
<dbReference type="CTD" id="8233779"/>
<evidence type="ECO:0000256" key="1">
    <source>
        <dbReference type="ARBA" id="ARBA00004496"/>
    </source>
</evidence>
<dbReference type="OMA" id="EYDRETW"/>
<keyword evidence="4" id="KW-0802">TPR repeat</keyword>
<reference evidence="6" key="1">
    <citation type="submission" date="2007-04" db="EMBL/GenBank/DDBJ databases">
        <title>Annotation of Pediculus humanus corporis strain USDA.</title>
        <authorList>
            <person name="Kirkness E."/>
            <person name="Hannick L."/>
            <person name="Hass B."/>
            <person name="Bruggner R."/>
            <person name="Lawson D."/>
            <person name="Bidwell S."/>
            <person name="Joardar V."/>
            <person name="Caler E."/>
            <person name="Walenz B."/>
            <person name="Inman J."/>
            <person name="Schobel S."/>
            <person name="Galinsky K."/>
            <person name="Amedeo P."/>
            <person name="Strausberg R."/>
        </authorList>
    </citation>
    <scope>NUCLEOTIDE SEQUENCE</scope>
    <source>
        <strain evidence="6">USDA</strain>
    </source>
</reference>
<dbReference type="Gene3D" id="1.25.40.10">
    <property type="entry name" value="Tetratricopeptide repeat domain"/>
    <property type="match status" value="1"/>
</dbReference>
<dbReference type="InterPro" id="IPR046357">
    <property type="entry name" value="PPIase_dom_sf"/>
</dbReference>
<dbReference type="PANTHER" id="PTHR11242:SF0">
    <property type="entry name" value="TPR_REGION DOMAIN-CONTAINING PROTEIN"/>
    <property type="match status" value="1"/>
</dbReference>
<reference evidence="7" key="3">
    <citation type="submission" date="2021-02" db="UniProtKB">
        <authorList>
            <consortium name="EnsemblMetazoa"/>
        </authorList>
    </citation>
    <scope>IDENTIFICATION</scope>
    <source>
        <strain evidence="7">USDA</strain>
    </source>
</reference>
<dbReference type="PANTHER" id="PTHR11242">
    <property type="entry name" value="ARYL HYDROCARBON RECEPTOR INTERACTING PROTEIN RELATED"/>
    <property type="match status" value="1"/>
</dbReference>
<protein>
    <submittedName>
        <fullName evidence="6 7">AH receptor-interacting protein, putative</fullName>
    </submittedName>
</protein>
<proteinExistence type="predicted"/>
<dbReference type="FunCoup" id="E0V9M4">
    <property type="interactions" value="379"/>
</dbReference>
<dbReference type="GeneID" id="8233779"/>
<dbReference type="FunFam" id="1.25.40.10:FF:000052">
    <property type="entry name" value="Aryl-hydrocarbon-interacting protein-like 1"/>
    <property type="match status" value="1"/>
</dbReference>
<keyword evidence="2" id="KW-0963">Cytoplasm</keyword>
<dbReference type="EMBL" id="DS234994">
    <property type="protein sequence ID" value="EEB10080.1"/>
    <property type="molecule type" value="Genomic_DNA"/>
</dbReference>
<dbReference type="Pfam" id="PF23322">
    <property type="entry name" value="PPIase_AIP"/>
    <property type="match status" value="1"/>
</dbReference>
<dbReference type="InParanoid" id="E0V9M4"/>
<feature type="domain" description="AIP/AIPL N-terminal FKBP-type PPIase" evidence="5">
    <location>
        <begin position="1"/>
        <end position="92"/>
    </location>
</feature>
<evidence type="ECO:0000256" key="2">
    <source>
        <dbReference type="ARBA" id="ARBA00022490"/>
    </source>
</evidence>
<dbReference type="EnsemblMetazoa" id="PHUM016580-RA">
    <property type="protein sequence ID" value="PHUM016580-PA"/>
    <property type="gene ID" value="PHUM016580"/>
</dbReference>
<dbReference type="GO" id="GO:0005737">
    <property type="term" value="C:cytoplasm"/>
    <property type="evidence" value="ECO:0007669"/>
    <property type="project" value="UniProtKB-SubCell"/>
</dbReference>
<dbReference type="Proteomes" id="UP000009046">
    <property type="component" value="Unassembled WGS sequence"/>
</dbReference>
<name>E0V9M4_PEDHC</name>
<dbReference type="InterPro" id="IPR039663">
    <property type="entry name" value="AIP/AIPL1/TTC9"/>
</dbReference>
<comment type="subcellular location">
    <subcellularLocation>
        <location evidence="1">Cytoplasm</location>
    </subcellularLocation>
</comment>
<evidence type="ECO:0000256" key="3">
    <source>
        <dbReference type="ARBA" id="ARBA00022737"/>
    </source>
</evidence>
<dbReference type="InterPro" id="IPR019734">
    <property type="entry name" value="TPR_rpt"/>
</dbReference>
<dbReference type="KEGG" id="phu:Phum_PHUM016580"/>
<dbReference type="STRING" id="121224.E0V9M4"/>
<dbReference type="GO" id="GO:0003755">
    <property type="term" value="F:peptidyl-prolyl cis-trans isomerase activity"/>
    <property type="evidence" value="ECO:0007669"/>
    <property type="project" value="InterPro"/>
</dbReference>
<keyword evidence="8" id="KW-1185">Reference proteome</keyword>
<reference evidence="6" key="2">
    <citation type="submission" date="2007-04" db="EMBL/GenBank/DDBJ databases">
        <title>The genome of the human body louse.</title>
        <authorList>
            <consortium name="The Human Body Louse Genome Consortium"/>
            <person name="Kirkness E."/>
            <person name="Walenz B."/>
            <person name="Hass B."/>
            <person name="Bruggner R."/>
            <person name="Strausberg R."/>
        </authorList>
    </citation>
    <scope>NUCLEOTIDE SEQUENCE</scope>
    <source>
        <strain evidence="6">USDA</strain>
    </source>
</reference>
<keyword evidence="3" id="KW-0677">Repeat</keyword>
<dbReference type="EMBL" id="AAZO01000195">
    <property type="status" value="NOT_ANNOTATED_CDS"/>
    <property type="molecule type" value="Genomic_DNA"/>
</dbReference>
<evidence type="ECO:0000259" key="5">
    <source>
        <dbReference type="Pfam" id="PF23322"/>
    </source>
</evidence>
<dbReference type="VEuPathDB" id="VectorBase:PHUM016580"/>
<organism>
    <name type="scientific">Pediculus humanus subsp. corporis</name>
    <name type="common">Body louse</name>
    <dbReference type="NCBI Taxonomy" id="121224"/>
    <lineage>
        <taxon>Eukaryota</taxon>
        <taxon>Metazoa</taxon>
        <taxon>Ecdysozoa</taxon>
        <taxon>Arthropoda</taxon>
        <taxon>Hexapoda</taxon>
        <taxon>Insecta</taxon>
        <taxon>Pterygota</taxon>
        <taxon>Neoptera</taxon>
        <taxon>Paraneoptera</taxon>
        <taxon>Psocodea</taxon>
        <taxon>Troctomorpha</taxon>
        <taxon>Phthiraptera</taxon>
        <taxon>Anoplura</taxon>
        <taxon>Pediculidae</taxon>
        <taxon>Pediculus</taxon>
    </lineage>
</organism>
<dbReference type="HOGENOM" id="CLU_052244_0_0_1"/>
<dbReference type="AlphaFoldDB" id="E0V9M4"/>
<evidence type="ECO:0000313" key="6">
    <source>
        <dbReference type="EMBL" id="EEB10080.1"/>
    </source>
</evidence>
<dbReference type="SUPFAM" id="SSF48452">
    <property type="entry name" value="TPR-like"/>
    <property type="match status" value="1"/>
</dbReference>
<evidence type="ECO:0000313" key="8">
    <source>
        <dbReference type="Proteomes" id="UP000009046"/>
    </source>
</evidence>
<dbReference type="SMART" id="SM00028">
    <property type="entry name" value="TPR"/>
    <property type="match status" value="2"/>
</dbReference>